<evidence type="ECO:0000313" key="8">
    <source>
        <dbReference type="Proteomes" id="UP000249873"/>
    </source>
</evidence>
<feature type="binding site" evidence="4">
    <location>
        <position position="331"/>
    </location>
    <ligand>
        <name>S-adenosyl-L-methionine</name>
        <dbReference type="ChEBI" id="CHEBI:59789"/>
    </ligand>
</feature>
<dbReference type="InterPro" id="IPR029063">
    <property type="entry name" value="SAM-dependent_MTases_sf"/>
</dbReference>
<dbReference type="OrthoDB" id="9804590at2"/>
<name>A0A2Z4G6W0_9BACT</name>
<dbReference type="PANTHER" id="PTHR11061:SF30">
    <property type="entry name" value="TRNA (URACIL(54)-C(5))-METHYLTRANSFERASE"/>
    <property type="match status" value="1"/>
</dbReference>
<dbReference type="InterPro" id="IPR030390">
    <property type="entry name" value="MeTrfase_TrmA_AS"/>
</dbReference>
<dbReference type="Gene3D" id="2.40.50.140">
    <property type="entry name" value="Nucleic acid-binding proteins"/>
    <property type="match status" value="1"/>
</dbReference>
<dbReference type="PROSITE" id="PS01231">
    <property type="entry name" value="TRMA_2"/>
    <property type="match status" value="1"/>
</dbReference>
<evidence type="ECO:0000256" key="1">
    <source>
        <dbReference type="ARBA" id="ARBA00022603"/>
    </source>
</evidence>
<reference evidence="7 8" key="1">
    <citation type="submission" date="2018-05" db="EMBL/GenBank/DDBJ databases">
        <title>Complete genome sequence of Arcticibacterium luteifluviistationis SM1504T, a cytophagaceae bacterium isolated from Arctic surface seawater.</title>
        <authorList>
            <person name="Li Y."/>
            <person name="Qin Q.-L."/>
        </authorList>
    </citation>
    <scope>NUCLEOTIDE SEQUENCE [LARGE SCALE GENOMIC DNA]</scope>
    <source>
        <strain evidence="7 8">SM1504</strain>
    </source>
</reference>
<feature type="binding site" evidence="4">
    <location>
        <position position="302"/>
    </location>
    <ligand>
        <name>S-adenosyl-L-methionine</name>
        <dbReference type="ChEBI" id="CHEBI:59789"/>
    </ligand>
</feature>
<feature type="binding site" evidence="4">
    <location>
        <position position="401"/>
    </location>
    <ligand>
        <name>S-adenosyl-L-methionine</name>
        <dbReference type="ChEBI" id="CHEBI:59789"/>
    </ligand>
</feature>
<protein>
    <submittedName>
        <fullName evidence="7">23S rRNA (Uracil(1939)-C(5))-methyltransferase RlmD</fullName>
    </submittedName>
</protein>
<dbReference type="PROSITE" id="PS50926">
    <property type="entry name" value="TRAM"/>
    <property type="match status" value="1"/>
</dbReference>
<dbReference type="Pfam" id="PF05958">
    <property type="entry name" value="tRNA_U5-meth_tr"/>
    <property type="match status" value="1"/>
</dbReference>
<feature type="domain" description="TRAM" evidence="6">
    <location>
        <begin position="3"/>
        <end position="64"/>
    </location>
</feature>
<dbReference type="SUPFAM" id="SSF50249">
    <property type="entry name" value="Nucleic acid-binding proteins"/>
    <property type="match status" value="1"/>
</dbReference>
<dbReference type="SUPFAM" id="SSF53335">
    <property type="entry name" value="S-adenosyl-L-methionine-dependent methyltransferases"/>
    <property type="match status" value="1"/>
</dbReference>
<gene>
    <name evidence="7" type="ORF">DJ013_01300</name>
</gene>
<evidence type="ECO:0000256" key="2">
    <source>
        <dbReference type="ARBA" id="ARBA00022679"/>
    </source>
</evidence>
<sequence length="470" mass="53716">MARRKTRKVIDEIEVLDFAAEGKCLTKLDGEVIFITTPNVAPGDIVKLQINRKRKSFSEAIVLERIKDSEDRVEPFCSHFGVCGGCKWQHISYPDQLAQKEKQVKDQLVRLGKIDISNMKPILASNKTQFYRNKLEFTFSSTRWLTADEISSSNDLGDRNALGFHIPKRFDKVLPIDTCYLQDDPSNDIRRFFDEYARNSNEAFYNHVRHEGFFRTLMIRTSSTGDVMVVVQFAKDDKELIEACLSAFVEKFPDITSVNYFINQKKNDSYQDLESFFFSGKPYIEEEMEGLRFRIGVKSFYQTNSEQAYELYKAARELAEIGKDDVVYDLYTGTGTIANFVAHQAKKVVGVEYVEDAIKDAKINSEVNGIENTAFYAGNMKDVLNDAFVEKEGLPSVIITDPPRAGMDKEVIDTLLRIAADRIVYVSCNASTQARDVALLLEKYDVQEIQPVDMFPHTHHVENIVKLKLR</sequence>
<dbReference type="PANTHER" id="PTHR11061">
    <property type="entry name" value="RNA M5U METHYLTRANSFERASE"/>
    <property type="match status" value="1"/>
</dbReference>
<dbReference type="Gene3D" id="2.40.50.1070">
    <property type="match status" value="1"/>
</dbReference>
<organism evidence="7 8">
    <name type="scientific">Arcticibacterium luteifluviistationis</name>
    <dbReference type="NCBI Taxonomy" id="1784714"/>
    <lineage>
        <taxon>Bacteria</taxon>
        <taxon>Pseudomonadati</taxon>
        <taxon>Bacteroidota</taxon>
        <taxon>Cytophagia</taxon>
        <taxon>Cytophagales</taxon>
        <taxon>Leadbetterellaceae</taxon>
        <taxon>Arcticibacterium</taxon>
    </lineage>
</organism>
<keyword evidence="2 4" id="KW-0808">Transferase</keyword>
<dbReference type="InterPro" id="IPR030391">
    <property type="entry name" value="MeTrfase_TrmA_CS"/>
</dbReference>
<evidence type="ECO:0000256" key="3">
    <source>
        <dbReference type="ARBA" id="ARBA00022691"/>
    </source>
</evidence>
<dbReference type="PROSITE" id="PS01230">
    <property type="entry name" value="TRMA_1"/>
    <property type="match status" value="1"/>
</dbReference>
<evidence type="ECO:0000313" key="7">
    <source>
        <dbReference type="EMBL" id="AWV96889.1"/>
    </source>
</evidence>
<dbReference type="CDD" id="cd02440">
    <property type="entry name" value="AdoMet_MTases"/>
    <property type="match status" value="1"/>
</dbReference>
<feature type="active site" description="Nucleophile" evidence="4">
    <location>
        <position position="428"/>
    </location>
</feature>
<dbReference type="EMBL" id="CP029480">
    <property type="protein sequence ID" value="AWV96889.1"/>
    <property type="molecule type" value="Genomic_DNA"/>
</dbReference>
<feature type="binding site" evidence="4">
    <location>
        <position position="352"/>
    </location>
    <ligand>
        <name>S-adenosyl-L-methionine</name>
        <dbReference type="ChEBI" id="CHEBI:59789"/>
    </ligand>
</feature>
<keyword evidence="1 4" id="KW-0489">Methyltransferase</keyword>
<evidence type="ECO:0000259" key="6">
    <source>
        <dbReference type="PROSITE" id="PS50926"/>
    </source>
</evidence>
<dbReference type="FunFam" id="3.40.50.150:FF:000009">
    <property type="entry name" value="23S rRNA (Uracil(1939)-C(5))-methyltransferase RlmD"/>
    <property type="match status" value="1"/>
</dbReference>
<proteinExistence type="inferred from homology"/>
<accession>A0A2Z4G6W0</accession>
<dbReference type="KEGG" id="als:DJ013_01300"/>
<dbReference type="AlphaFoldDB" id="A0A2Z4G6W0"/>
<dbReference type="GO" id="GO:0070475">
    <property type="term" value="P:rRNA base methylation"/>
    <property type="evidence" value="ECO:0007669"/>
    <property type="project" value="TreeGrafter"/>
</dbReference>
<dbReference type="PROSITE" id="PS51687">
    <property type="entry name" value="SAM_MT_RNA_M5U"/>
    <property type="match status" value="1"/>
</dbReference>
<dbReference type="InterPro" id="IPR002792">
    <property type="entry name" value="TRAM_dom"/>
</dbReference>
<keyword evidence="3 4" id="KW-0949">S-adenosyl-L-methionine</keyword>
<dbReference type="Gene3D" id="3.40.50.150">
    <property type="entry name" value="Vaccinia Virus protein VP39"/>
    <property type="match status" value="1"/>
</dbReference>
<dbReference type="GO" id="GO:0070041">
    <property type="term" value="F:rRNA (uridine-C5-)-methyltransferase activity"/>
    <property type="evidence" value="ECO:0007669"/>
    <property type="project" value="TreeGrafter"/>
</dbReference>
<evidence type="ECO:0000256" key="5">
    <source>
        <dbReference type="PROSITE-ProRule" id="PRU10015"/>
    </source>
</evidence>
<feature type="active site" evidence="5">
    <location>
        <position position="428"/>
    </location>
</feature>
<dbReference type="InterPro" id="IPR010280">
    <property type="entry name" value="U5_MeTrfase_fam"/>
</dbReference>
<dbReference type="RefSeq" id="WP_111369991.1">
    <property type="nucleotide sequence ID" value="NZ_CP029480.1"/>
</dbReference>
<keyword evidence="8" id="KW-1185">Reference proteome</keyword>
<dbReference type="NCBIfam" id="TIGR00479">
    <property type="entry name" value="rumA"/>
    <property type="match status" value="1"/>
</dbReference>
<evidence type="ECO:0000256" key="4">
    <source>
        <dbReference type="PROSITE-ProRule" id="PRU01024"/>
    </source>
</evidence>
<dbReference type="InterPro" id="IPR012340">
    <property type="entry name" value="NA-bd_OB-fold"/>
</dbReference>
<comment type="similarity">
    <text evidence="4">Belongs to the class I-like SAM-binding methyltransferase superfamily. RNA M5U methyltransferase family.</text>
</comment>
<dbReference type="Proteomes" id="UP000249873">
    <property type="component" value="Chromosome"/>
</dbReference>